<dbReference type="PATRIC" id="fig|1304281.5.peg.404"/>
<keyword evidence="5" id="KW-0547">Nucleotide-binding</keyword>
<feature type="transmembrane region" description="Helical" evidence="9">
    <location>
        <begin position="200"/>
        <end position="220"/>
    </location>
</feature>
<name>A0A0J7J2M2_9FLAO</name>
<evidence type="ECO:0000256" key="8">
    <source>
        <dbReference type="ARBA" id="ARBA00023012"/>
    </source>
</evidence>
<keyword evidence="12" id="KW-1185">Reference proteome</keyword>
<feature type="transmembrane region" description="Helical" evidence="9">
    <location>
        <begin position="34"/>
        <end position="52"/>
    </location>
</feature>
<dbReference type="InterPro" id="IPR050482">
    <property type="entry name" value="Sensor_HK_TwoCompSys"/>
</dbReference>
<keyword evidence="3" id="KW-0597">Phosphoprotein</keyword>
<evidence type="ECO:0000256" key="9">
    <source>
        <dbReference type="SAM" id="Phobius"/>
    </source>
</evidence>
<feature type="transmembrane region" description="Helical" evidence="9">
    <location>
        <begin position="169"/>
        <end position="188"/>
    </location>
</feature>
<dbReference type="EMBL" id="LFNG01000002">
    <property type="protein sequence ID" value="KMQ72512.1"/>
    <property type="molecule type" value="Genomic_DNA"/>
</dbReference>
<dbReference type="Pfam" id="PF07695">
    <property type="entry name" value="7TMR-DISM_7TM"/>
    <property type="match status" value="1"/>
</dbReference>
<dbReference type="Pfam" id="PF02518">
    <property type="entry name" value="HATPase_c"/>
    <property type="match status" value="1"/>
</dbReference>
<reference evidence="11 12" key="1">
    <citation type="journal article" date="2004" name="Int. J. Syst. Evol. Microbiol.">
        <title>Kaistella koreensis gen. nov., sp. nov., a novel member of the Chryseobacterium-Bergeyella-Riemerella branch.</title>
        <authorList>
            <person name="Kim M.K."/>
            <person name="Im W.T."/>
            <person name="Shin Y.K."/>
            <person name="Lim J.H."/>
            <person name="Kim S.H."/>
            <person name="Lee B.C."/>
            <person name="Park M.Y."/>
            <person name="Lee K.Y."/>
            <person name="Lee S.T."/>
        </authorList>
    </citation>
    <scope>NUCLEOTIDE SEQUENCE [LARGE SCALE GENOMIC DNA]</scope>
    <source>
        <strain evidence="11 12">CCUG 49689</strain>
    </source>
</reference>
<keyword evidence="7" id="KW-0067">ATP-binding</keyword>
<feature type="domain" description="Histidine kinase" evidence="10">
    <location>
        <begin position="366"/>
        <end position="452"/>
    </location>
</feature>
<protein>
    <recommendedName>
        <fullName evidence="2">histidine kinase</fullName>
        <ecNumber evidence="2">2.7.13.3</ecNumber>
    </recommendedName>
</protein>
<dbReference type="SMART" id="SM00387">
    <property type="entry name" value="HATPase_c"/>
    <property type="match status" value="1"/>
</dbReference>
<dbReference type="InterPro" id="IPR003594">
    <property type="entry name" value="HATPase_dom"/>
</dbReference>
<comment type="caution">
    <text evidence="11">The sequence shown here is derived from an EMBL/GenBank/DDBJ whole genome shotgun (WGS) entry which is preliminary data.</text>
</comment>
<dbReference type="InterPro" id="IPR011712">
    <property type="entry name" value="Sig_transdc_His_kin_sub3_dim/P"/>
</dbReference>
<sequence>MSEFIWSMSISFQLLFIIVSGVLYLFLRYKSFKFYSFYNIFLLVYVLTRLDANYYALEDFVASFLGDKNAKVFVAILCLYFQIGFCNFYTIFALYFLDLQRHTKKFFTTVVKILKSLAIAFFIFAVVSFFIGDYPFYLSLFTFIYIPVMLAVFLPSVYLAMKHSAAHKYFFLTGASIFVVFSLIAFAGSRISSLNMENPIVYFYIGTILETIFFSLGLAFKVKVFNEERDKVRTEVTRHKHQQQISRFQGLLQGEERERKRMAEELHDGIAGDLTAIKFQLSVFNKEEASQKNREVIDEVSKIIDNSYEQIREISHNLSPSSILNYGLIGTLENFCQKIEKNFGMKFTFSCIGEKPDLSKTVQIHVYRIIQELMNNMLKHAHATEGSLEIYFEKPNMRIIMEDNGKGFSRDTISKGIGLSNIDSRIKFLNAKFIKENSQGGSKFIIEINTDQVPDHGNFL</sequence>
<feature type="transmembrane region" description="Helical" evidence="9">
    <location>
        <begin position="72"/>
        <end position="97"/>
    </location>
</feature>
<keyword evidence="9" id="KW-0812">Transmembrane</keyword>
<comment type="catalytic activity">
    <reaction evidence="1">
        <text>ATP + protein L-histidine = ADP + protein N-phospho-L-histidine.</text>
        <dbReference type="EC" id="2.7.13.3"/>
    </reaction>
</comment>
<dbReference type="InterPro" id="IPR036890">
    <property type="entry name" value="HATPase_C_sf"/>
</dbReference>
<dbReference type="RefSeq" id="WP_083993616.1">
    <property type="nucleotide sequence ID" value="NZ_LFNG01000002.1"/>
</dbReference>
<evidence type="ECO:0000256" key="2">
    <source>
        <dbReference type="ARBA" id="ARBA00012438"/>
    </source>
</evidence>
<organism evidence="11 12">
    <name type="scientific">Chryseobacterium koreense CCUG 49689</name>
    <dbReference type="NCBI Taxonomy" id="1304281"/>
    <lineage>
        <taxon>Bacteria</taxon>
        <taxon>Pseudomonadati</taxon>
        <taxon>Bacteroidota</taxon>
        <taxon>Flavobacteriia</taxon>
        <taxon>Flavobacteriales</taxon>
        <taxon>Weeksellaceae</taxon>
        <taxon>Chryseobacterium group</taxon>
        <taxon>Chryseobacterium</taxon>
    </lineage>
</organism>
<dbReference type="Proteomes" id="UP000035900">
    <property type="component" value="Unassembled WGS sequence"/>
</dbReference>
<dbReference type="PANTHER" id="PTHR24421:SF10">
    <property type="entry name" value="NITRATE_NITRITE SENSOR PROTEIN NARQ"/>
    <property type="match status" value="1"/>
</dbReference>
<dbReference type="EC" id="2.7.13.3" evidence="2"/>
<evidence type="ECO:0000256" key="1">
    <source>
        <dbReference type="ARBA" id="ARBA00000085"/>
    </source>
</evidence>
<evidence type="ECO:0000256" key="4">
    <source>
        <dbReference type="ARBA" id="ARBA00022679"/>
    </source>
</evidence>
<feature type="transmembrane region" description="Helical" evidence="9">
    <location>
        <begin position="137"/>
        <end position="157"/>
    </location>
</feature>
<dbReference type="Gene3D" id="3.30.565.10">
    <property type="entry name" value="Histidine kinase-like ATPase, C-terminal domain"/>
    <property type="match status" value="1"/>
</dbReference>
<dbReference type="Pfam" id="PF07730">
    <property type="entry name" value="HisKA_3"/>
    <property type="match status" value="1"/>
</dbReference>
<keyword evidence="9" id="KW-0472">Membrane</keyword>
<keyword evidence="6" id="KW-0418">Kinase</keyword>
<dbReference type="PANTHER" id="PTHR24421">
    <property type="entry name" value="NITRATE/NITRITE SENSOR PROTEIN NARX-RELATED"/>
    <property type="match status" value="1"/>
</dbReference>
<feature type="transmembrane region" description="Helical" evidence="9">
    <location>
        <begin position="109"/>
        <end position="131"/>
    </location>
</feature>
<evidence type="ECO:0000256" key="3">
    <source>
        <dbReference type="ARBA" id="ARBA00022553"/>
    </source>
</evidence>
<dbReference type="InterPro" id="IPR011623">
    <property type="entry name" value="7TMR_DISM_rcpt_extracell_dom1"/>
</dbReference>
<evidence type="ECO:0000313" key="11">
    <source>
        <dbReference type="EMBL" id="KMQ72512.1"/>
    </source>
</evidence>
<evidence type="ECO:0000259" key="10">
    <source>
        <dbReference type="PROSITE" id="PS50109"/>
    </source>
</evidence>
<dbReference type="SUPFAM" id="SSF55874">
    <property type="entry name" value="ATPase domain of HSP90 chaperone/DNA topoisomerase II/histidine kinase"/>
    <property type="match status" value="1"/>
</dbReference>
<keyword evidence="9" id="KW-1133">Transmembrane helix</keyword>
<dbReference type="GO" id="GO:0005524">
    <property type="term" value="F:ATP binding"/>
    <property type="evidence" value="ECO:0007669"/>
    <property type="project" value="UniProtKB-KW"/>
</dbReference>
<dbReference type="PROSITE" id="PS50109">
    <property type="entry name" value="HIS_KIN"/>
    <property type="match status" value="1"/>
</dbReference>
<proteinExistence type="predicted"/>
<dbReference type="STRING" id="1304281.ACM44_01880"/>
<evidence type="ECO:0000256" key="6">
    <source>
        <dbReference type="ARBA" id="ARBA00022777"/>
    </source>
</evidence>
<dbReference type="GO" id="GO:0046983">
    <property type="term" value="F:protein dimerization activity"/>
    <property type="evidence" value="ECO:0007669"/>
    <property type="project" value="InterPro"/>
</dbReference>
<keyword evidence="4" id="KW-0808">Transferase</keyword>
<evidence type="ECO:0000256" key="5">
    <source>
        <dbReference type="ARBA" id="ARBA00022741"/>
    </source>
</evidence>
<gene>
    <name evidence="11" type="ORF">ACM44_01880</name>
</gene>
<feature type="transmembrane region" description="Helical" evidence="9">
    <location>
        <begin position="6"/>
        <end position="27"/>
    </location>
</feature>
<accession>A0A0J7J2M2</accession>
<dbReference type="GO" id="GO:0000155">
    <property type="term" value="F:phosphorelay sensor kinase activity"/>
    <property type="evidence" value="ECO:0007669"/>
    <property type="project" value="InterPro"/>
</dbReference>
<dbReference type="AlphaFoldDB" id="A0A0J7J2M2"/>
<evidence type="ECO:0000256" key="7">
    <source>
        <dbReference type="ARBA" id="ARBA00022840"/>
    </source>
</evidence>
<dbReference type="GO" id="GO:0016020">
    <property type="term" value="C:membrane"/>
    <property type="evidence" value="ECO:0007669"/>
    <property type="project" value="InterPro"/>
</dbReference>
<dbReference type="Gene3D" id="1.20.5.1930">
    <property type="match status" value="1"/>
</dbReference>
<dbReference type="InterPro" id="IPR005467">
    <property type="entry name" value="His_kinase_dom"/>
</dbReference>
<dbReference type="OrthoDB" id="9778366at2"/>
<keyword evidence="8" id="KW-0902">Two-component regulatory system</keyword>
<evidence type="ECO:0000313" key="12">
    <source>
        <dbReference type="Proteomes" id="UP000035900"/>
    </source>
</evidence>